<evidence type="ECO:0000313" key="3">
    <source>
        <dbReference type="EMBL" id="EKX44729.1"/>
    </source>
</evidence>
<evidence type="ECO:0000256" key="1">
    <source>
        <dbReference type="SAM" id="MobiDB-lite"/>
    </source>
</evidence>
<dbReference type="SUPFAM" id="SSF50156">
    <property type="entry name" value="PDZ domain-like"/>
    <property type="match status" value="1"/>
</dbReference>
<feature type="region of interest" description="Disordered" evidence="1">
    <location>
        <begin position="481"/>
        <end position="609"/>
    </location>
</feature>
<protein>
    <recommendedName>
        <fullName evidence="2">PDZ domain-containing protein</fullName>
    </recommendedName>
</protein>
<feature type="region of interest" description="Disordered" evidence="1">
    <location>
        <begin position="626"/>
        <end position="647"/>
    </location>
</feature>
<keyword evidence="5" id="KW-1185">Reference proteome</keyword>
<feature type="compositionally biased region" description="Basic and acidic residues" evidence="1">
    <location>
        <begin position="535"/>
        <end position="546"/>
    </location>
</feature>
<dbReference type="InterPro" id="IPR036034">
    <property type="entry name" value="PDZ_sf"/>
</dbReference>
<dbReference type="EnsemblProtists" id="EKX44729">
    <property type="protein sequence ID" value="EKX44729"/>
    <property type="gene ID" value="GUITHDRAFT_109508"/>
</dbReference>
<dbReference type="RefSeq" id="XP_005831709.1">
    <property type="nucleotide sequence ID" value="XM_005831652.1"/>
</dbReference>
<accession>L1J9F1</accession>
<feature type="domain" description="PDZ" evidence="2">
    <location>
        <begin position="243"/>
        <end position="306"/>
    </location>
</feature>
<evidence type="ECO:0000313" key="5">
    <source>
        <dbReference type="Proteomes" id="UP000011087"/>
    </source>
</evidence>
<dbReference type="SMART" id="SM00228">
    <property type="entry name" value="PDZ"/>
    <property type="match status" value="1"/>
</dbReference>
<feature type="compositionally biased region" description="Basic and acidic residues" evidence="1">
    <location>
        <begin position="561"/>
        <end position="582"/>
    </location>
</feature>
<reference evidence="5" key="2">
    <citation type="submission" date="2012-11" db="EMBL/GenBank/DDBJ databases">
        <authorList>
            <person name="Kuo A."/>
            <person name="Curtis B.A."/>
            <person name="Tanifuji G."/>
            <person name="Burki F."/>
            <person name="Gruber A."/>
            <person name="Irimia M."/>
            <person name="Maruyama S."/>
            <person name="Arias M.C."/>
            <person name="Ball S.G."/>
            <person name="Gile G.H."/>
            <person name="Hirakawa Y."/>
            <person name="Hopkins J.F."/>
            <person name="Rensing S.A."/>
            <person name="Schmutz J."/>
            <person name="Symeonidi A."/>
            <person name="Elias M."/>
            <person name="Eveleigh R.J."/>
            <person name="Herman E.K."/>
            <person name="Klute M.J."/>
            <person name="Nakayama T."/>
            <person name="Obornik M."/>
            <person name="Reyes-Prieto A."/>
            <person name="Armbrust E.V."/>
            <person name="Aves S.J."/>
            <person name="Beiko R.G."/>
            <person name="Coutinho P."/>
            <person name="Dacks J.B."/>
            <person name="Durnford D.G."/>
            <person name="Fast N.M."/>
            <person name="Green B.R."/>
            <person name="Grisdale C."/>
            <person name="Hempe F."/>
            <person name="Henrissat B."/>
            <person name="Hoppner M.P."/>
            <person name="Ishida K.-I."/>
            <person name="Kim E."/>
            <person name="Koreny L."/>
            <person name="Kroth P.G."/>
            <person name="Liu Y."/>
            <person name="Malik S.-B."/>
            <person name="Maier U.G."/>
            <person name="McRose D."/>
            <person name="Mock T."/>
            <person name="Neilson J.A."/>
            <person name="Onodera N.T."/>
            <person name="Poole A.M."/>
            <person name="Pritham E.J."/>
            <person name="Richards T.A."/>
            <person name="Rocap G."/>
            <person name="Roy S.W."/>
            <person name="Sarai C."/>
            <person name="Schaack S."/>
            <person name="Shirato S."/>
            <person name="Slamovits C.H."/>
            <person name="Spencer D.F."/>
            <person name="Suzuki S."/>
            <person name="Worden A.Z."/>
            <person name="Zauner S."/>
            <person name="Barry K."/>
            <person name="Bell C."/>
            <person name="Bharti A.K."/>
            <person name="Crow J.A."/>
            <person name="Grimwood J."/>
            <person name="Kramer R."/>
            <person name="Lindquist E."/>
            <person name="Lucas S."/>
            <person name="Salamov A."/>
            <person name="McFadden G.I."/>
            <person name="Lane C.E."/>
            <person name="Keeling P.J."/>
            <person name="Gray M.W."/>
            <person name="Grigoriev I.V."/>
            <person name="Archibald J.M."/>
        </authorList>
    </citation>
    <scope>NUCLEOTIDE SEQUENCE</scope>
    <source>
        <strain evidence="5">CCMP2712</strain>
    </source>
</reference>
<feature type="compositionally biased region" description="Basic and acidic residues" evidence="1">
    <location>
        <begin position="136"/>
        <end position="174"/>
    </location>
</feature>
<dbReference type="EMBL" id="JH993003">
    <property type="protein sequence ID" value="EKX44729.1"/>
    <property type="molecule type" value="Genomic_DNA"/>
</dbReference>
<dbReference type="InterPro" id="IPR001478">
    <property type="entry name" value="PDZ"/>
</dbReference>
<dbReference type="AlphaFoldDB" id="L1J9F1"/>
<feature type="compositionally biased region" description="Low complexity" evidence="1">
    <location>
        <begin position="175"/>
        <end position="189"/>
    </location>
</feature>
<reference evidence="3 5" key="1">
    <citation type="journal article" date="2012" name="Nature">
        <title>Algal genomes reveal evolutionary mosaicism and the fate of nucleomorphs.</title>
        <authorList>
            <consortium name="DOE Joint Genome Institute"/>
            <person name="Curtis B.A."/>
            <person name="Tanifuji G."/>
            <person name="Burki F."/>
            <person name="Gruber A."/>
            <person name="Irimia M."/>
            <person name="Maruyama S."/>
            <person name="Arias M.C."/>
            <person name="Ball S.G."/>
            <person name="Gile G.H."/>
            <person name="Hirakawa Y."/>
            <person name="Hopkins J.F."/>
            <person name="Kuo A."/>
            <person name="Rensing S.A."/>
            <person name="Schmutz J."/>
            <person name="Symeonidi A."/>
            <person name="Elias M."/>
            <person name="Eveleigh R.J."/>
            <person name="Herman E.K."/>
            <person name="Klute M.J."/>
            <person name="Nakayama T."/>
            <person name="Obornik M."/>
            <person name="Reyes-Prieto A."/>
            <person name="Armbrust E.V."/>
            <person name="Aves S.J."/>
            <person name="Beiko R.G."/>
            <person name="Coutinho P."/>
            <person name="Dacks J.B."/>
            <person name="Durnford D.G."/>
            <person name="Fast N.M."/>
            <person name="Green B.R."/>
            <person name="Grisdale C.J."/>
            <person name="Hempel F."/>
            <person name="Henrissat B."/>
            <person name="Hoppner M.P."/>
            <person name="Ishida K."/>
            <person name="Kim E."/>
            <person name="Koreny L."/>
            <person name="Kroth P.G."/>
            <person name="Liu Y."/>
            <person name="Malik S.B."/>
            <person name="Maier U.G."/>
            <person name="McRose D."/>
            <person name="Mock T."/>
            <person name="Neilson J.A."/>
            <person name="Onodera N.T."/>
            <person name="Poole A.M."/>
            <person name="Pritham E.J."/>
            <person name="Richards T.A."/>
            <person name="Rocap G."/>
            <person name="Roy S.W."/>
            <person name="Sarai C."/>
            <person name="Schaack S."/>
            <person name="Shirato S."/>
            <person name="Slamovits C.H."/>
            <person name="Spencer D.F."/>
            <person name="Suzuki S."/>
            <person name="Worden A.Z."/>
            <person name="Zauner S."/>
            <person name="Barry K."/>
            <person name="Bell C."/>
            <person name="Bharti A.K."/>
            <person name="Crow J.A."/>
            <person name="Grimwood J."/>
            <person name="Kramer R."/>
            <person name="Lindquist E."/>
            <person name="Lucas S."/>
            <person name="Salamov A."/>
            <person name="McFadden G.I."/>
            <person name="Lane C.E."/>
            <person name="Keeling P.J."/>
            <person name="Gray M.W."/>
            <person name="Grigoriev I.V."/>
            <person name="Archibald J.M."/>
        </authorList>
    </citation>
    <scope>NUCLEOTIDE SEQUENCE</scope>
    <source>
        <strain evidence="3 5">CCMP2712</strain>
    </source>
</reference>
<feature type="compositionally biased region" description="Polar residues" evidence="1">
    <location>
        <begin position="204"/>
        <end position="215"/>
    </location>
</feature>
<name>L1J9F1_GUITC</name>
<dbReference type="GeneID" id="17301246"/>
<dbReference type="OrthoDB" id="4217619at2759"/>
<dbReference type="HOGENOM" id="CLU_423624_0_0_1"/>
<organism evidence="3">
    <name type="scientific">Guillardia theta (strain CCMP2712)</name>
    <name type="common">Cryptophyte</name>
    <dbReference type="NCBI Taxonomy" id="905079"/>
    <lineage>
        <taxon>Eukaryota</taxon>
        <taxon>Cryptophyceae</taxon>
        <taxon>Pyrenomonadales</taxon>
        <taxon>Geminigeraceae</taxon>
        <taxon>Guillardia</taxon>
    </lineage>
</organism>
<feature type="region of interest" description="Disordered" evidence="1">
    <location>
        <begin position="355"/>
        <end position="376"/>
    </location>
</feature>
<dbReference type="Gene3D" id="2.30.42.10">
    <property type="match status" value="1"/>
</dbReference>
<dbReference type="PaxDb" id="55529-EKX44729"/>
<feature type="compositionally biased region" description="Basic and acidic residues" evidence="1">
    <location>
        <begin position="100"/>
        <end position="114"/>
    </location>
</feature>
<dbReference type="PROSITE" id="PS50106">
    <property type="entry name" value="PDZ"/>
    <property type="match status" value="1"/>
</dbReference>
<dbReference type="Pfam" id="PF00595">
    <property type="entry name" value="PDZ"/>
    <property type="match status" value="1"/>
</dbReference>
<evidence type="ECO:0000259" key="2">
    <source>
        <dbReference type="PROSITE" id="PS50106"/>
    </source>
</evidence>
<feature type="region of interest" description="Disordered" evidence="1">
    <location>
        <begin position="96"/>
        <end position="248"/>
    </location>
</feature>
<proteinExistence type="predicted"/>
<feature type="compositionally biased region" description="Polar residues" evidence="1">
    <location>
        <begin position="118"/>
        <end position="135"/>
    </location>
</feature>
<dbReference type="CDD" id="cd06782">
    <property type="entry name" value="cpPDZ_CPP-like"/>
    <property type="match status" value="1"/>
</dbReference>
<evidence type="ECO:0000313" key="4">
    <source>
        <dbReference type="EnsemblProtists" id="EKX44729"/>
    </source>
</evidence>
<gene>
    <name evidence="3" type="ORF">GUITHDRAFT_109508</name>
</gene>
<sequence length="647" mass="72014">MSSIEAEPSQETSFSSCVVENKPYQEMHSPVAGLIFSSTHNLMVEQGIAFWEEFVKKQQERRKTEALYETSTLDHSNGGQNFIQTLIDSVSSGLSTSLEESSKTGSDKADEKIPCDQSECSQQVHNQNERGNGQASHEDKNEQEAETDTEKSFEEKENEQVDASDVHKERRELPQQRQSQSAAQAFPSQEVELNWKPNVDKAPQTMSEPAETTIQHADAGTPPPPKPKQAQRHKRPSGSSKEERKAMRHEAGIGVRLQRVRGATVVVEVAHGGPAQKTLRPGDVILAVDGELTDSLSLDAVLAKLRGPTGTLVHLSVLSKHRSTIPLLVRVCRDRLPPAKASSSSRKTFSIEVKSQNAAASKEKKDADSSVGGTQRLEAPTNELSNCISIGKLQNCLLARLLEGSITIKNKQQEATERVLQNKQQEAIEPVLKTFISEEKQNRKRLSITASGFDEDEFEPIDMEQDQKFLELATMTRHVSIQSPTCTTEPKADRRVDEKGAGADAHGARISGGDGGNRTGVKNDEEKRSTKKRKSMEVPRPKDHLLEPQMMRPQHQMRTMASEENKSFRNNEKKTKKSRIEEWAENNLKPSKDNVNKQPADLHSSEQTARDYLTYDSLQQRANQYVSTVKRSPSEALQTIDSLLSSR</sequence>
<reference evidence="4" key="3">
    <citation type="submission" date="2016-03" db="UniProtKB">
        <authorList>
            <consortium name="EnsemblProtists"/>
        </authorList>
    </citation>
    <scope>IDENTIFICATION</scope>
</reference>
<dbReference type="KEGG" id="gtt:GUITHDRAFT_109508"/>
<feature type="compositionally biased region" description="Basic and acidic residues" evidence="1">
    <location>
        <begin position="490"/>
        <end position="501"/>
    </location>
</feature>
<dbReference type="Proteomes" id="UP000011087">
    <property type="component" value="Unassembled WGS sequence"/>
</dbReference>